<dbReference type="Proteomes" id="UP000027361">
    <property type="component" value="Unassembled WGS sequence"/>
</dbReference>
<evidence type="ECO:0000256" key="9">
    <source>
        <dbReference type="ARBA" id="ARBA00022801"/>
    </source>
</evidence>
<accession>A0A066WDP8</accession>
<evidence type="ECO:0000256" key="2">
    <source>
        <dbReference type="ARBA" id="ARBA00004574"/>
    </source>
</evidence>
<comment type="subcellular location">
    <subcellularLocation>
        <location evidence="2">Chromosome</location>
        <location evidence="2">Telomere</location>
    </subcellularLocation>
    <subcellularLocation>
        <location evidence="1">Nucleus</location>
    </subcellularLocation>
</comment>
<keyword evidence="20" id="KW-1185">Reference proteome</keyword>
<dbReference type="GO" id="GO:0043564">
    <property type="term" value="C:Ku70:Ku80 complex"/>
    <property type="evidence" value="ECO:0007669"/>
    <property type="project" value="InterPro"/>
</dbReference>
<dbReference type="GO" id="GO:0006303">
    <property type="term" value="P:double-strand break repair via nonhomologous end joining"/>
    <property type="evidence" value="ECO:0007669"/>
    <property type="project" value="InterPro"/>
</dbReference>
<dbReference type="GO" id="GO:0000781">
    <property type="term" value="C:chromosome, telomeric region"/>
    <property type="evidence" value="ECO:0007669"/>
    <property type="project" value="UniProtKB-SubCell"/>
</dbReference>
<dbReference type="InParanoid" id="A0A066WDP8"/>
<dbReference type="NCBIfam" id="TIGR00578">
    <property type="entry name" value="ku70"/>
    <property type="match status" value="1"/>
</dbReference>
<evidence type="ECO:0000256" key="4">
    <source>
        <dbReference type="ARBA" id="ARBA00012551"/>
    </source>
</evidence>
<dbReference type="GO" id="GO:0000723">
    <property type="term" value="P:telomere maintenance"/>
    <property type="evidence" value="ECO:0007669"/>
    <property type="project" value="InterPro"/>
</dbReference>
<dbReference type="GO" id="GO:0003690">
    <property type="term" value="F:double-stranded DNA binding"/>
    <property type="evidence" value="ECO:0007669"/>
    <property type="project" value="TreeGrafter"/>
</dbReference>
<dbReference type="SUPFAM" id="SSF53300">
    <property type="entry name" value="vWA-like"/>
    <property type="match status" value="1"/>
</dbReference>
<reference evidence="19 20" key="1">
    <citation type="submission" date="2014-05" db="EMBL/GenBank/DDBJ databases">
        <title>Draft genome sequence of a rare smut relative, Tilletiaria anomala UBC 951.</title>
        <authorList>
            <consortium name="DOE Joint Genome Institute"/>
            <person name="Toome M."/>
            <person name="Kuo A."/>
            <person name="Henrissat B."/>
            <person name="Lipzen A."/>
            <person name="Tritt A."/>
            <person name="Yoshinaga Y."/>
            <person name="Zane M."/>
            <person name="Barry K."/>
            <person name="Grigoriev I.V."/>
            <person name="Spatafora J.W."/>
            <person name="Aimea M.C."/>
        </authorList>
    </citation>
    <scope>NUCLEOTIDE SEQUENCE [LARGE SCALE GENOMIC DNA]</scope>
    <source>
        <strain evidence="19 20">UBC 951</strain>
    </source>
</reference>
<evidence type="ECO:0000256" key="1">
    <source>
        <dbReference type="ARBA" id="ARBA00004123"/>
    </source>
</evidence>
<evidence type="ECO:0000256" key="12">
    <source>
        <dbReference type="ARBA" id="ARBA00022895"/>
    </source>
</evidence>
<protein>
    <recommendedName>
        <fullName evidence="5">ATP-dependent DNA helicase II subunit 1</fullName>
        <ecNumber evidence="4">3.6.4.12</ecNumber>
    </recommendedName>
    <alternativeName>
        <fullName evidence="17">ATP-dependent DNA helicase II subunit Ku70</fullName>
    </alternativeName>
</protein>
<feature type="domain" description="Ku" evidence="18">
    <location>
        <begin position="340"/>
        <end position="492"/>
    </location>
</feature>
<dbReference type="Pfam" id="PF03731">
    <property type="entry name" value="Ku_N"/>
    <property type="match status" value="1"/>
</dbReference>
<keyword evidence="7" id="KW-0547">Nucleotide-binding</keyword>
<dbReference type="Gene3D" id="4.10.970.10">
    <property type="entry name" value="Ku70, bridge and pillars"/>
    <property type="match status" value="1"/>
</dbReference>
<dbReference type="GO" id="GO:0016787">
    <property type="term" value="F:hydrolase activity"/>
    <property type="evidence" value="ECO:0007669"/>
    <property type="project" value="UniProtKB-KW"/>
</dbReference>
<keyword evidence="12" id="KW-0779">Telomere</keyword>
<dbReference type="CDD" id="cd00788">
    <property type="entry name" value="KU70"/>
    <property type="match status" value="1"/>
</dbReference>
<comment type="caution">
    <text evidence="19">The sequence shown here is derived from an EMBL/GenBank/DDBJ whole genome shotgun (WGS) entry which is preliminary data.</text>
</comment>
<dbReference type="InterPro" id="IPR006164">
    <property type="entry name" value="DNA_bd_Ku70/Ku80"/>
</dbReference>
<gene>
    <name evidence="19" type="ORF">K437DRAFT_267480</name>
</gene>
<comment type="similarity">
    <text evidence="3">Belongs to the ku70 family.</text>
</comment>
<evidence type="ECO:0000256" key="10">
    <source>
        <dbReference type="ARBA" id="ARBA00022806"/>
    </source>
</evidence>
<evidence type="ECO:0000256" key="6">
    <source>
        <dbReference type="ARBA" id="ARBA00022454"/>
    </source>
</evidence>
<dbReference type="SMART" id="SM00559">
    <property type="entry name" value="Ku78"/>
    <property type="match status" value="1"/>
</dbReference>
<dbReference type="GO" id="GO:0005524">
    <property type="term" value="F:ATP binding"/>
    <property type="evidence" value="ECO:0007669"/>
    <property type="project" value="UniProtKB-KW"/>
</dbReference>
<evidence type="ECO:0000256" key="13">
    <source>
        <dbReference type="ARBA" id="ARBA00023125"/>
    </source>
</evidence>
<keyword evidence="10" id="KW-0347">Helicase</keyword>
<dbReference type="InterPro" id="IPR006165">
    <property type="entry name" value="Ku70"/>
</dbReference>
<dbReference type="PIRSF" id="PIRSF003033">
    <property type="entry name" value="Ku70"/>
    <property type="match status" value="1"/>
</dbReference>
<sequence>MPAEHSARWNVAGEAEADGFADDPSDRQLAEWEEQSYKDQILFVIDGHDSMYELNPRTKMPYIHQAFEAAFKVMNKKIISSPSDKVGVMVYGTGATQTPEMNTQKTMRFSQQHFLYLPIDQVSVEGRQQLKFDLARSKEDPQFFRKTFGKRKEGFTTSSAISNLRNLFAQSGKAGTKRVFWITNEDRPHKRDLRLQHQRAVEAIKTAKRIGIEFEPYLMGKDDQRFDINSFYAELFDQYDDEVPDINRDTRDERLQRQRKPWDWAVHEADLESEITGRETPKRTTFCIDFELAPNWCIGIKGYSTIMPARNSDAVWFYEDDDGVAQEAYSKSTYEDASTGKRLSESDRYKAFSFGETMETSRKIEFTPEEMNEAKTLGMSPSLRLIGTLPQNRLKVWHNISHASFIYPAEQNYTGSRCTFAAFHASLLKKDKIALGLLCPRKDTSPYFVALLPQKEEVDEGGMQLVAPGMHCIRLPFADDIRNVPVGEQLSANHASVDAAKELIRKLTKKWPYDPKDYPNPTLAMHYAALQRVAYAETAEEIPDPHDATLPKHDRQRQLAGPAIAQLNECIEDDPRSHRVFCSGKGSAVPDEIDEQHTKSLWINDELHTLLAKDLKELCKRMGVACVMKKAPMIIAIHNRMMEMYPEDVQAHQIKPRVVEPADD</sequence>
<dbReference type="GO" id="GO:0042162">
    <property type="term" value="F:telomeric DNA binding"/>
    <property type="evidence" value="ECO:0007669"/>
    <property type="project" value="InterPro"/>
</dbReference>
<proteinExistence type="inferred from homology"/>
<evidence type="ECO:0000313" key="20">
    <source>
        <dbReference type="Proteomes" id="UP000027361"/>
    </source>
</evidence>
<dbReference type="InterPro" id="IPR036465">
    <property type="entry name" value="vWFA_dom_sf"/>
</dbReference>
<dbReference type="GO" id="GO:0003678">
    <property type="term" value="F:DNA helicase activity"/>
    <property type="evidence" value="ECO:0007669"/>
    <property type="project" value="UniProtKB-EC"/>
</dbReference>
<dbReference type="Gene3D" id="2.40.290.10">
    <property type="match status" value="1"/>
</dbReference>
<dbReference type="Pfam" id="PF02735">
    <property type="entry name" value="Ku"/>
    <property type="match status" value="1"/>
</dbReference>
<dbReference type="AlphaFoldDB" id="A0A066WDP8"/>
<dbReference type="InterPro" id="IPR027388">
    <property type="entry name" value="Ku70_bridge/pillars_dom_sf"/>
</dbReference>
<dbReference type="EC" id="3.6.4.12" evidence="4"/>
<evidence type="ECO:0000256" key="7">
    <source>
        <dbReference type="ARBA" id="ARBA00022741"/>
    </source>
</evidence>
<evidence type="ECO:0000256" key="8">
    <source>
        <dbReference type="ARBA" id="ARBA00022763"/>
    </source>
</evidence>
<evidence type="ECO:0000313" key="19">
    <source>
        <dbReference type="EMBL" id="KDN49229.1"/>
    </source>
</evidence>
<dbReference type="GeneID" id="25265932"/>
<evidence type="ECO:0000256" key="5">
    <source>
        <dbReference type="ARBA" id="ARBA00021796"/>
    </source>
</evidence>
<evidence type="ECO:0000259" key="18">
    <source>
        <dbReference type="SMART" id="SM00559"/>
    </source>
</evidence>
<keyword evidence="14" id="KW-0233">DNA recombination</keyword>
<dbReference type="PANTHER" id="PTHR12604">
    <property type="entry name" value="KU AUTOANTIGEN DNA HELICASE"/>
    <property type="match status" value="1"/>
</dbReference>
<dbReference type="GO" id="GO:0006310">
    <property type="term" value="P:DNA recombination"/>
    <property type="evidence" value="ECO:0007669"/>
    <property type="project" value="UniProtKB-KW"/>
</dbReference>
<dbReference type="FunCoup" id="A0A066WDP8">
    <property type="interactions" value="580"/>
</dbReference>
<dbReference type="OMA" id="FWANVKH"/>
<dbReference type="InterPro" id="IPR047087">
    <property type="entry name" value="KU70_core_dom"/>
</dbReference>
<keyword evidence="9" id="KW-0378">Hydrolase</keyword>
<dbReference type="RefSeq" id="XP_013244312.1">
    <property type="nucleotide sequence ID" value="XM_013388858.1"/>
</dbReference>
<dbReference type="OrthoDB" id="761538at2759"/>
<organism evidence="19 20">
    <name type="scientific">Tilletiaria anomala (strain ATCC 24038 / CBS 436.72 / UBC 951)</name>
    <dbReference type="NCBI Taxonomy" id="1037660"/>
    <lineage>
        <taxon>Eukaryota</taxon>
        <taxon>Fungi</taxon>
        <taxon>Dikarya</taxon>
        <taxon>Basidiomycota</taxon>
        <taxon>Ustilaginomycotina</taxon>
        <taxon>Exobasidiomycetes</taxon>
        <taxon>Georgefischeriales</taxon>
        <taxon>Tilletiariaceae</taxon>
        <taxon>Tilletiaria</taxon>
    </lineage>
</organism>
<dbReference type="STRING" id="1037660.A0A066WDP8"/>
<dbReference type="Gene3D" id="3.40.50.410">
    <property type="entry name" value="von Willebrand factor, type A domain"/>
    <property type="match status" value="1"/>
</dbReference>
<dbReference type="HOGENOM" id="CLU_014815_3_0_1"/>
<dbReference type="InterPro" id="IPR016194">
    <property type="entry name" value="SPOC-like_C_dom_sf"/>
</dbReference>
<dbReference type="Gene3D" id="1.10.1600.10">
    <property type="match status" value="1"/>
</dbReference>
<keyword evidence="11" id="KW-0067">ATP-binding</keyword>
<keyword evidence="6" id="KW-0158">Chromosome</keyword>
<keyword evidence="16" id="KW-0539">Nucleus</keyword>
<dbReference type="SUPFAM" id="SSF100939">
    <property type="entry name" value="SPOC domain-like"/>
    <property type="match status" value="1"/>
</dbReference>
<dbReference type="GO" id="GO:0003684">
    <property type="term" value="F:damaged DNA binding"/>
    <property type="evidence" value="ECO:0007669"/>
    <property type="project" value="InterPro"/>
</dbReference>
<evidence type="ECO:0000256" key="14">
    <source>
        <dbReference type="ARBA" id="ARBA00023172"/>
    </source>
</evidence>
<evidence type="ECO:0000256" key="3">
    <source>
        <dbReference type="ARBA" id="ARBA00005240"/>
    </source>
</evidence>
<evidence type="ECO:0000256" key="16">
    <source>
        <dbReference type="ARBA" id="ARBA00023242"/>
    </source>
</evidence>
<keyword evidence="13" id="KW-0238">DNA-binding</keyword>
<dbReference type="InterPro" id="IPR005160">
    <property type="entry name" value="Ku_C"/>
</dbReference>
<name>A0A066WDP8_TILAU</name>
<dbReference type="EMBL" id="JMSN01000022">
    <property type="protein sequence ID" value="KDN49229.1"/>
    <property type="molecule type" value="Genomic_DNA"/>
</dbReference>
<keyword evidence="15" id="KW-0234">DNA repair</keyword>
<dbReference type="InterPro" id="IPR005161">
    <property type="entry name" value="Ku_N"/>
</dbReference>
<dbReference type="Pfam" id="PF03730">
    <property type="entry name" value="Ku_C"/>
    <property type="match status" value="1"/>
</dbReference>
<dbReference type="PANTHER" id="PTHR12604:SF2">
    <property type="entry name" value="X-RAY REPAIR CROSS-COMPLEMENTING PROTEIN 6"/>
    <property type="match status" value="1"/>
</dbReference>
<evidence type="ECO:0000256" key="17">
    <source>
        <dbReference type="ARBA" id="ARBA00031811"/>
    </source>
</evidence>
<evidence type="ECO:0000256" key="11">
    <source>
        <dbReference type="ARBA" id="ARBA00022840"/>
    </source>
</evidence>
<keyword evidence="8" id="KW-0227">DNA damage</keyword>
<evidence type="ECO:0000256" key="15">
    <source>
        <dbReference type="ARBA" id="ARBA00023204"/>
    </source>
</evidence>